<gene>
    <name evidence="2" type="ORF">BVE84_09395</name>
    <name evidence="1" type="ORF">BVE86_08570</name>
</gene>
<proteinExistence type="predicted"/>
<protein>
    <submittedName>
        <fullName evidence="1">Uncharacterized protein</fullName>
    </submittedName>
</protein>
<name>A0AB36JRP7_9STRE</name>
<reference evidence="3 4" key="1">
    <citation type="submission" date="2016-12" db="EMBL/GenBank/DDBJ databases">
        <authorList>
            <person name="Gulvik C.A."/>
        </authorList>
    </citation>
    <scope>NUCLEOTIDE SEQUENCE [LARGE SCALE GENOMIC DNA]</scope>
    <source>
        <strain evidence="2 4">12-5202</strain>
        <strain evidence="1 3">12-5291</strain>
    </source>
</reference>
<dbReference type="AlphaFoldDB" id="A0AB36JRP7"/>
<dbReference type="EMBL" id="MSPT01000019">
    <property type="protein sequence ID" value="ONK25985.1"/>
    <property type="molecule type" value="Genomic_DNA"/>
</dbReference>
<dbReference type="EMBL" id="MSPR01000023">
    <property type="protein sequence ID" value="ONK26382.1"/>
    <property type="molecule type" value="Genomic_DNA"/>
</dbReference>
<dbReference type="Proteomes" id="UP000188600">
    <property type="component" value="Unassembled WGS sequence"/>
</dbReference>
<comment type="caution">
    <text evidence="1">The sequence shown here is derived from an EMBL/GenBank/DDBJ whole genome shotgun (WGS) entry which is preliminary data.</text>
</comment>
<keyword evidence="4" id="KW-1185">Reference proteome</keyword>
<dbReference type="Proteomes" id="UP000188946">
    <property type="component" value="Unassembled WGS sequence"/>
</dbReference>
<accession>A0AB36JRP7</accession>
<sequence>MDKKELLTEMEQLENQLPLRQIGYGKLLYFPFSIGYFYDENNNIWKVYEVDEKGIVNILEKTDSEELALYGAYCTMLIHIS</sequence>
<evidence type="ECO:0000313" key="1">
    <source>
        <dbReference type="EMBL" id="ONK25985.1"/>
    </source>
</evidence>
<organism evidence="1 3">
    <name type="scientific">Streptococcus azizii</name>
    <dbReference type="NCBI Taxonomy" id="1579424"/>
    <lineage>
        <taxon>Bacteria</taxon>
        <taxon>Bacillati</taxon>
        <taxon>Bacillota</taxon>
        <taxon>Bacilli</taxon>
        <taxon>Lactobacillales</taxon>
        <taxon>Streptococcaceae</taxon>
        <taxon>Streptococcus</taxon>
    </lineage>
</organism>
<evidence type="ECO:0000313" key="3">
    <source>
        <dbReference type="Proteomes" id="UP000188600"/>
    </source>
</evidence>
<evidence type="ECO:0000313" key="4">
    <source>
        <dbReference type="Proteomes" id="UP000188946"/>
    </source>
</evidence>
<dbReference type="RefSeq" id="WP_076996755.1">
    <property type="nucleotide sequence ID" value="NZ_MSPR01000023.1"/>
</dbReference>
<evidence type="ECO:0000313" key="2">
    <source>
        <dbReference type="EMBL" id="ONK26382.1"/>
    </source>
</evidence>